<dbReference type="GO" id="GO:0008299">
    <property type="term" value="P:isoprenoid biosynthetic process"/>
    <property type="evidence" value="ECO:0007669"/>
    <property type="project" value="InterPro"/>
</dbReference>
<protein>
    <submittedName>
        <fullName evidence="7">Octaprenyl diphosphate synthase / Dimethylallyltransferase / (2E,6E)-farnesyl diphosphate synthase / Geranylgeranyl diphosphate synthase</fullName>
        <ecNumber evidence="7">2.5.1.1</ecNumber>
        <ecNumber evidence="7">2.5.1.10</ecNumber>
        <ecNumber evidence="7">2.5.1.29</ecNumber>
        <ecNumber evidence="7">2.5.1.90</ecNumber>
    </submittedName>
</protein>
<dbReference type="PANTHER" id="PTHR12001:SF85">
    <property type="entry name" value="SHORT CHAIN ISOPRENYL DIPHOSPHATE SYNTHASE"/>
    <property type="match status" value="1"/>
</dbReference>
<evidence type="ECO:0000256" key="1">
    <source>
        <dbReference type="ARBA" id="ARBA00001946"/>
    </source>
</evidence>
<dbReference type="PROSITE" id="PS00444">
    <property type="entry name" value="POLYPRENYL_SYNTHASE_2"/>
    <property type="match status" value="1"/>
</dbReference>
<dbReference type="GO" id="GO:0106350">
    <property type="term" value="F:all-trans-octaprenyl-diphosphate synthase activity"/>
    <property type="evidence" value="ECO:0007669"/>
    <property type="project" value="UniProtKB-EC"/>
</dbReference>
<dbReference type="EC" id="2.5.1.29" evidence="7"/>
<evidence type="ECO:0000256" key="5">
    <source>
        <dbReference type="ARBA" id="ARBA00022842"/>
    </source>
</evidence>
<evidence type="ECO:0000313" key="7">
    <source>
        <dbReference type="EMBL" id="SJM48005.1"/>
    </source>
</evidence>
<name>A0A1R4EWP0_9MICC</name>
<dbReference type="PANTHER" id="PTHR12001">
    <property type="entry name" value="GERANYLGERANYL PYROPHOSPHATE SYNTHASE"/>
    <property type="match status" value="1"/>
</dbReference>
<dbReference type="EC" id="2.5.1.90" evidence="7"/>
<dbReference type="InterPro" id="IPR033749">
    <property type="entry name" value="Polyprenyl_synt_CS"/>
</dbReference>
<dbReference type="EMBL" id="FUHW01000006">
    <property type="protein sequence ID" value="SJM48005.1"/>
    <property type="molecule type" value="Genomic_DNA"/>
</dbReference>
<accession>A0A1R4EWP0</accession>
<dbReference type="EC" id="2.5.1.10" evidence="7"/>
<dbReference type="GO" id="GO:0046872">
    <property type="term" value="F:metal ion binding"/>
    <property type="evidence" value="ECO:0007669"/>
    <property type="project" value="UniProtKB-KW"/>
</dbReference>
<gene>
    <name evidence="7" type="ORF">FM101_01120</name>
</gene>
<dbReference type="EC" id="2.5.1.1" evidence="7"/>
<dbReference type="Proteomes" id="UP000195913">
    <property type="component" value="Unassembled WGS sequence"/>
</dbReference>
<dbReference type="InterPro" id="IPR008949">
    <property type="entry name" value="Isoprenoid_synthase_dom_sf"/>
</dbReference>
<keyword evidence="5" id="KW-0460">Magnesium</keyword>
<proteinExistence type="inferred from homology"/>
<dbReference type="AlphaFoldDB" id="A0A1R4EWP0"/>
<dbReference type="Pfam" id="PF00348">
    <property type="entry name" value="polyprenyl_synt"/>
    <property type="match status" value="1"/>
</dbReference>
<dbReference type="SFLD" id="SFLDS00005">
    <property type="entry name" value="Isoprenoid_Synthase_Type_I"/>
    <property type="match status" value="1"/>
</dbReference>
<dbReference type="PROSITE" id="PS00723">
    <property type="entry name" value="POLYPRENYL_SYNTHASE_1"/>
    <property type="match status" value="1"/>
</dbReference>
<evidence type="ECO:0000256" key="2">
    <source>
        <dbReference type="ARBA" id="ARBA00006706"/>
    </source>
</evidence>
<evidence type="ECO:0000256" key="6">
    <source>
        <dbReference type="RuleBase" id="RU004466"/>
    </source>
</evidence>
<keyword evidence="4" id="KW-0479">Metal-binding</keyword>
<reference evidence="7 8" key="1">
    <citation type="submission" date="2017-02" db="EMBL/GenBank/DDBJ databases">
        <authorList>
            <person name="Peterson S.W."/>
        </authorList>
    </citation>
    <scope>NUCLEOTIDE SEQUENCE [LARGE SCALE GENOMIC DNA]</scope>
    <source>
        <strain evidence="7 8">B Ar 00.02</strain>
    </source>
</reference>
<evidence type="ECO:0000256" key="3">
    <source>
        <dbReference type="ARBA" id="ARBA00022679"/>
    </source>
</evidence>
<dbReference type="Gene3D" id="1.10.600.10">
    <property type="entry name" value="Farnesyl Diphosphate Synthase"/>
    <property type="match status" value="1"/>
</dbReference>
<dbReference type="GO" id="GO:0004161">
    <property type="term" value="F:dimethylallyltranstransferase activity"/>
    <property type="evidence" value="ECO:0007669"/>
    <property type="project" value="UniProtKB-EC"/>
</dbReference>
<keyword evidence="3 6" id="KW-0808">Transferase</keyword>
<dbReference type="GO" id="GO:0004337">
    <property type="term" value="F:(2E,6E)-farnesyl diphosphate synthase activity"/>
    <property type="evidence" value="ECO:0007669"/>
    <property type="project" value="UniProtKB-EC"/>
</dbReference>
<evidence type="ECO:0000256" key="4">
    <source>
        <dbReference type="ARBA" id="ARBA00022723"/>
    </source>
</evidence>
<dbReference type="InterPro" id="IPR000092">
    <property type="entry name" value="Polyprenyl_synt"/>
</dbReference>
<organism evidence="7 8">
    <name type="scientific">Arthrobacter rhombi</name>
    <dbReference type="NCBI Taxonomy" id="71253"/>
    <lineage>
        <taxon>Bacteria</taxon>
        <taxon>Bacillati</taxon>
        <taxon>Actinomycetota</taxon>
        <taxon>Actinomycetes</taxon>
        <taxon>Micrococcales</taxon>
        <taxon>Micrococcaceae</taxon>
        <taxon>Arthrobacter</taxon>
    </lineage>
</organism>
<dbReference type="CDD" id="cd00685">
    <property type="entry name" value="Trans_IPPS_HT"/>
    <property type="match status" value="1"/>
</dbReference>
<comment type="similarity">
    <text evidence="2 6">Belongs to the FPP/GGPP synthase family.</text>
</comment>
<comment type="cofactor">
    <cofactor evidence="1">
        <name>Mg(2+)</name>
        <dbReference type="ChEBI" id="CHEBI:18420"/>
    </cofactor>
</comment>
<keyword evidence="8" id="KW-1185">Reference proteome</keyword>
<evidence type="ECO:0000313" key="8">
    <source>
        <dbReference type="Proteomes" id="UP000195913"/>
    </source>
</evidence>
<sequence length="338" mass="35595">MVQRILDAEQRADRRAPGLNSRNYDLLCRRLATTLDGGKRTRPHLVHVAFRAFGGRDTEAAATLGAAFEMLHAALLMHDDVIDRDFVRRGVPTLGAGYRDDALTLGHTAETAEHAGHSASIIAGDILLAGSIRLAALASASSPNARTILDVVHSALLASAAGELDDLVFSLSPAGTPESEVLNMERLKTAIYSFEAPLQAGALLAGAPPHLAARLGGLGRNLGTAYQIIDDVLGTFGDPEETGKSIDSDLRSGKRTVLTAQAEGHQGFRQARDAYSVGRSDLESVRSALADSGAEPQARALAAQLVTSALNEARGLDLTPAVFGEFAAIGDHVLNRKK</sequence>
<dbReference type="GO" id="GO:0004311">
    <property type="term" value="F:geranylgeranyl diphosphate synthase activity"/>
    <property type="evidence" value="ECO:0007669"/>
    <property type="project" value="UniProtKB-EC"/>
</dbReference>
<dbReference type="SUPFAM" id="SSF48576">
    <property type="entry name" value="Terpenoid synthases"/>
    <property type="match status" value="1"/>
</dbReference>